<dbReference type="OrthoDB" id="204322at2759"/>
<dbReference type="AlphaFoldDB" id="A0A9N8EDX3"/>
<dbReference type="EMBL" id="CAICTM010000946">
    <property type="protein sequence ID" value="CAB9518610.1"/>
    <property type="molecule type" value="Genomic_DNA"/>
</dbReference>
<accession>A0A9N8EDX3</accession>
<feature type="region of interest" description="Disordered" evidence="1">
    <location>
        <begin position="338"/>
        <end position="383"/>
    </location>
</feature>
<proteinExistence type="predicted"/>
<evidence type="ECO:0000313" key="3">
    <source>
        <dbReference type="Proteomes" id="UP001153069"/>
    </source>
</evidence>
<name>A0A9N8EDX3_9STRA</name>
<dbReference type="Proteomes" id="UP001153069">
    <property type="component" value="Unassembled WGS sequence"/>
</dbReference>
<reference evidence="2" key="1">
    <citation type="submission" date="2020-06" db="EMBL/GenBank/DDBJ databases">
        <authorList>
            <consortium name="Plant Systems Biology data submission"/>
        </authorList>
    </citation>
    <scope>NUCLEOTIDE SEQUENCE</scope>
    <source>
        <strain evidence="2">D6</strain>
    </source>
</reference>
<comment type="caution">
    <text evidence="2">The sequence shown here is derived from an EMBL/GenBank/DDBJ whole genome shotgun (WGS) entry which is preliminary data.</text>
</comment>
<sequence length="421" mass="47219">MARIKSDGSIVHGTTLSEKARNPAQAIGDQFFNLPSHWQALLVAVIVFGVRHFLNPNPFADGKIPAASLQPQEHWKRIANDDSFVRSMTEHLGSTTHREGHKKFMTNVKNGDRIKDDVDIMLQRLDFGGPDGHVAERGDWSDIKYVQGTRCSTTRSALTAYFCGAAVAENQDKALEPFQRKHANFGVQQFADFLSCRHKQGQTRRSHRRSVYRIGIGCKDIRAGYSHAFSIVAQPDGTFYWLQSFIGHYSLPQWMNQMTAAGPHTAHLTLEEMLAKLERVERLMNIQGWTADANQAYYELFGVDKEKEALQRNKSPVRDAWKPSHRLQYFSWDEACEYPEPPLEGGGEREGEASPEPLTGADDKEETSSSSISTTPKGRGKDLGYADQCIYENLLQQLQLHGAASGPGRQASKQEMPKLLD</sequence>
<gene>
    <name evidence="2" type="ORF">SEMRO_948_G223580.1</name>
</gene>
<protein>
    <submittedName>
        <fullName evidence="2">Uncharacterized protein</fullName>
    </submittedName>
</protein>
<evidence type="ECO:0000256" key="1">
    <source>
        <dbReference type="SAM" id="MobiDB-lite"/>
    </source>
</evidence>
<evidence type="ECO:0000313" key="2">
    <source>
        <dbReference type="EMBL" id="CAB9518610.1"/>
    </source>
</evidence>
<organism evidence="2 3">
    <name type="scientific">Seminavis robusta</name>
    <dbReference type="NCBI Taxonomy" id="568900"/>
    <lineage>
        <taxon>Eukaryota</taxon>
        <taxon>Sar</taxon>
        <taxon>Stramenopiles</taxon>
        <taxon>Ochrophyta</taxon>
        <taxon>Bacillariophyta</taxon>
        <taxon>Bacillariophyceae</taxon>
        <taxon>Bacillariophycidae</taxon>
        <taxon>Naviculales</taxon>
        <taxon>Naviculaceae</taxon>
        <taxon>Seminavis</taxon>
    </lineage>
</organism>
<feature type="region of interest" description="Disordered" evidence="1">
    <location>
        <begin position="402"/>
        <end position="421"/>
    </location>
</feature>
<keyword evidence="3" id="KW-1185">Reference proteome</keyword>